<dbReference type="PROSITE" id="PS50890">
    <property type="entry name" value="PUA"/>
    <property type="match status" value="1"/>
</dbReference>
<dbReference type="Gene3D" id="2.30.130.10">
    <property type="entry name" value="PUA domain"/>
    <property type="match status" value="1"/>
</dbReference>
<comment type="subcellular location">
    <subcellularLocation>
        <location evidence="1">Cytoplasm</location>
    </subcellularLocation>
</comment>
<dbReference type="Gene3D" id="3.30.750.80">
    <property type="entry name" value="RNA methyltransferase domain (HRMD) like"/>
    <property type="match status" value="1"/>
</dbReference>
<evidence type="ECO:0000313" key="11">
    <source>
        <dbReference type="Proteomes" id="UP001597044"/>
    </source>
</evidence>
<dbReference type="SUPFAM" id="SSF88697">
    <property type="entry name" value="PUA domain-like"/>
    <property type="match status" value="1"/>
</dbReference>
<keyword evidence="11" id="KW-1185">Reference proteome</keyword>
<dbReference type="Pfam" id="PF17785">
    <property type="entry name" value="PUA_3"/>
    <property type="match status" value="1"/>
</dbReference>
<keyword evidence="2" id="KW-0963">Cytoplasm</keyword>
<comment type="caution">
    <text evidence="10">The sequence shown here is derived from an EMBL/GenBank/DDBJ whole genome shotgun (WGS) entry which is preliminary data.</text>
</comment>
<evidence type="ECO:0000256" key="3">
    <source>
        <dbReference type="ARBA" id="ARBA00022552"/>
    </source>
</evidence>
<dbReference type="CDD" id="cd02440">
    <property type="entry name" value="AdoMet_MTases"/>
    <property type="match status" value="1"/>
</dbReference>
<dbReference type="PANTHER" id="PTHR42873">
    <property type="entry name" value="RIBOSOMAL RNA LARGE SUBUNIT METHYLTRANSFERASE"/>
    <property type="match status" value="1"/>
</dbReference>
<evidence type="ECO:0000256" key="6">
    <source>
        <dbReference type="ARBA" id="ARBA00022691"/>
    </source>
</evidence>
<evidence type="ECO:0000256" key="7">
    <source>
        <dbReference type="ARBA" id="ARBA00038091"/>
    </source>
</evidence>
<dbReference type="CDD" id="cd11572">
    <property type="entry name" value="RlmI_M_like"/>
    <property type="match status" value="1"/>
</dbReference>
<keyword evidence="3" id="KW-0698">rRNA processing</keyword>
<reference evidence="11" key="1">
    <citation type="journal article" date="2019" name="Int. J. Syst. Evol. Microbiol.">
        <title>The Global Catalogue of Microorganisms (GCM) 10K type strain sequencing project: providing services to taxonomists for standard genome sequencing and annotation.</title>
        <authorList>
            <consortium name="The Broad Institute Genomics Platform"/>
            <consortium name="The Broad Institute Genome Sequencing Center for Infectious Disease"/>
            <person name="Wu L."/>
            <person name="Ma J."/>
        </authorList>
    </citation>
    <scope>NUCLEOTIDE SEQUENCE [LARGE SCALE GENOMIC DNA]</scope>
    <source>
        <strain evidence="11">CCUG 63419</strain>
    </source>
</reference>
<evidence type="ECO:0000256" key="5">
    <source>
        <dbReference type="ARBA" id="ARBA00022679"/>
    </source>
</evidence>
<organism evidence="10 11">
    <name type="scientific">Paraperlucidibaca wandonensis</name>
    <dbReference type="NCBI Taxonomy" id="1268273"/>
    <lineage>
        <taxon>Bacteria</taxon>
        <taxon>Pseudomonadati</taxon>
        <taxon>Pseudomonadota</taxon>
        <taxon>Gammaproteobacteria</taxon>
        <taxon>Moraxellales</taxon>
        <taxon>Moraxellaceae</taxon>
        <taxon>Paraperlucidibaca</taxon>
    </lineage>
</organism>
<dbReference type="InterPro" id="IPR029063">
    <property type="entry name" value="SAM-dependent_MTases_sf"/>
</dbReference>
<accession>A0ABW3HGZ5</accession>
<keyword evidence="4 10" id="KW-0489">Methyltransferase</keyword>
<evidence type="ECO:0000259" key="8">
    <source>
        <dbReference type="Pfam" id="PF10672"/>
    </source>
</evidence>
<evidence type="ECO:0000256" key="1">
    <source>
        <dbReference type="ARBA" id="ARBA00004496"/>
    </source>
</evidence>
<feature type="domain" description="S-adenosylmethionine-dependent methyltransferase" evidence="8">
    <location>
        <begin position="170"/>
        <end position="352"/>
    </location>
</feature>
<dbReference type="Gene3D" id="3.40.50.150">
    <property type="entry name" value="Vaccinia Virus protein VP39"/>
    <property type="match status" value="1"/>
</dbReference>
<dbReference type="InterPro" id="IPR041532">
    <property type="entry name" value="RlmI-like_PUA"/>
</dbReference>
<proteinExistence type="inferred from homology"/>
<dbReference type="SUPFAM" id="SSF53335">
    <property type="entry name" value="S-adenosyl-L-methionine-dependent methyltransferases"/>
    <property type="match status" value="1"/>
</dbReference>
<dbReference type="EMBL" id="JBHTIT010000001">
    <property type="protein sequence ID" value="MFD0950539.1"/>
    <property type="molecule type" value="Genomic_DNA"/>
</dbReference>
<dbReference type="PANTHER" id="PTHR42873:SF1">
    <property type="entry name" value="S-ADENOSYLMETHIONINE-DEPENDENT METHYLTRANSFERASE DOMAIN-CONTAINING PROTEIN"/>
    <property type="match status" value="1"/>
</dbReference>
<evidence type="ECO:0000313" key="10">
    <source>
        <dbReference type="EMBL" id="MFD0950539.1"/>
    </source>
</evidence>
<dbReference type="EC" id="2.1.1.-" evidence="10"/>
<keyword evidence="6" id="KW-0949">S-adenosyl-L-methionine</keyword>
<dbReference type="InterPro" id="IPR019614">
    <property type="entry name" value="SAM-dep_methyl-trfase"/>
</dbReference>
<dbReference type="Proteomes" id="UP001597044">
    <property type="component" value="Unassembled WGS sequence"/>
</dbReference>
<dbReference type="InterPro" id="IPR015947">
    <property type="entry name" value="PUA-like_sf"/>
</dbReference>
<dbReference type="InterPro" id="IPR036974">
    <property type="entry name" value="PUA_sf"/>
</dbReference>
<evidence type="ECO:0000256" key="2">
    <source>
        <dbReference type="ARBA" id="ARBA00022490"/>
    </source>
</evidence>
<comment type="similarity">
    <text evidence="7">Belongs to the methyltransferase superfamily. RlmI family.</text>
</comment>
<dbReference type="GO" id="GO:0032259">
    <property type="term" value="P:methylation"/>
    <property type="evidence" value="ECO:0007669"/>
    <property type="project" value="UniProtKB-KW"/>
</dbReference>
<dbReference type="Pfam" id="PF10672">
    <property type="entry name" value="Methyltrans_SAM"/>
    <property type="match status" value="1"/>
</dbReference>
<dbReference type="GO" id="GO:0008168">
    <property type="term" value="F:methyltransferase activity"/>
    <property type="evidence" value="ECO:0007669"/>
    <property type="project" value="UniProtKB-KW"/>
</dbReference>
<evidence type="ECO:0000256" key="4">
    <source>
        <dbReference type="ARBA" id="ARBA00022603"/>
    </source>
</evidence>
<keyword evidence="5 10" id="KW-0808">Transferase</keyword>
<protein>
    <submittedName>
        <fullName evidence="10">Class I SAM-dependent rRNA methyltransferase</fullName>
        <ecNumber evidence="10">2.1.1.-</ecNumber>
    </submittedName>
</protein>
<gene>
    <name evidence="10" type="ORF">ACFQ0F_09100</name>
</gene>
<name>A0ABW3HGZ5_9GAMM</name>
<dbReference type="RefSeq" id="WP_379071334.1">
    <property type="nucleotide sequence ID" value="NZ_JBHTIT010000001.1"/>
</dbReference>
<sequence>MTDLPRLRLKTSEERRLREGHVWIFSNEVDIAATPLKAINPGDQVVVEDSKGKALGLAIVNPNALICARLYNRDVAHPLSTSLFVHRLQIALSLREQWFDEPYYRLVYGDSDGLPGVVIDRFADIFVVQISNAGMERMKSELVDAIVKVFKPSGVLFKNDGKMRVVEGLDSYVEVAYGEVPDRVPLRENGVAFEALVREGQKTGWFYDHRDARARLKGLVEGKRVLDVFSYLGGWGVQAAVFGAAEVHCVDGSEKALDQLMRNAALNGVESRVQTLQGDAFDALTALKQEGERFDVVIIDPPAFITRRKDHKAGLQAYRRINELAMRLLNRDGLLISASCSMHLGRNELVDVIRASSRHIDRQAQIVHHSHQGADHPIHPAIPETEYLKAVFARVLPI</sequence>
<evidence type="ECO:0000259" key="9">
    <source>
        <dbReference type="Pfam" id="PF17785"/>
    </source>
</evidence>
<feature type="domain" description="RlmI-like PUA" evidence="9">
    <location>
        <begin position="7"/>
        <end position="73"/>
    </location>
</feature>
<dbReference type="CDD" id="cd21153">
    <property type="entry name" value="PUA_RlmI"/>
    <property type="match status" value="1"/>
</dbReference>